<protein>
    <recommendedName>
        <fullName evidence="4">YARHG domain-containing protein</fullName>
    </recommendedName>
</protein>
<dbReference type="PATRIC" id="fig|1365250.3.peg.4928"/>
<name>A0A166UIH4_9GAMM</name>
<evidence type="ECO:0000313" key="2">
    <source>
        <dbReference type="EMBL" id="KZN30710.1"/>
    </source>
</evidence>
<dbReference type="EMBL" id="AUYB01000148">
    <property type="protein sequence ID" value="KZN30710.1"/>
    <property type="molecule type" value="Genomic_DNA"/>
</dbReference>
<dbReference type="Proteomes" id="UP000076643">
    <property type="component" value="Unassembled WGS sequence"/>
</dbReference>
<evidence type="ECO:0000313" key="3">
    <source>
        <dbReference type="Proteomes" id="UP000076643"/>
    </source>
</evidence>
<feature type="chain" id="PRO_5007880644" description="YARHG domain-containing protein" evidence="1">
    <location>
        <begin position="18"/>
        <end position="431"/>
    </location>
</feature>
<dbReference type="RefSeq" id="WP_063356788.1">
    <property type="nucleotide sequence ID" value="NZ_AQHB01000039.1"/>
</dbReference>
<gene>
    <name evidence="2" type="ORF">N475_24605</name>
</gene>
<comment type="caution">
    <text evidence="2">The sequence shown here is derived from an EMBL/GenBank/DDBJ whole genome shotgun (WGS) entry which is preliminary data.</text>
</comment>
<evidence type="ECO:0000256" key="1">
    <source>
        <dbReference type="SAM" id="SignalP"/>
    </source>
</evidence>
<feature type="signal peptide" evidence="1">
    <location>
        <begin position="1"/>
        <end position="17"/>
    </location>
</feature>
<keyword evidence="3" id="KW-1185">Reference proteome</keyword>
<evidence type="ECO:0008006" key="4">
    <source>
        <dbReference type="Google" id="ProtNLM"/>
    </source>
</evidence>
<organism evidence="2 3">
    <name type="scientific">Pseudoalteromonas luteoviolacea DSM 6061</name>
    <dbReference type="NCBI Taxonomy" id="1365250"/>
    <lineage>
        <taxon>Bacteria</taxon>
        <taxon>Pseudomonadati</taxon>
        <taxon>Pseudomonadota</taxon>
        <taxon>Gammaproteobacteria</taxon>
        <taxon>Alteromonadales</taxon>
        <taxon>Pseudoalteromonadaceae</taxon>
        <taxon>Pseudoalteromonas</taxon>
    </lineage>
</organism>
<dbReference type="AlphaFoldDB" id="A0A166UIH4"/>
<keyword evidence="1" id="KW-0732">Signal</keyword>
<sequence>MKLLLCILLFVSFNGAAKQIYAQNSECQLEDAEPIKVEQDYIEFLNRYNYTQVVDSLRSFLFDKAVWHSRKHPNGLKVKSFNIEYSERLHTVSYAYFILQPVKSCSKPVIVDQANLKLISLTNQKYLNKSEQDPNPLYIRTNLVTPESAFGAKLGESYAEIIERFGRFSLLWPINDTIFMAVLGRRHAFLFENQKFVGYHYNSKLLPVSLTNMLEQTDAGEISVDGKNAYELGTGPRGQITKRHIELFKLYFDNIDWSTWEDGYDPTEKFIVVSGLSIGDWKISKHKANPIPCFDFEKDVEQFVGENTGRLISSVDKKGRLNYLTGCMQQIVIEHGLVSEVNLLEQWTTSRAKLLIKDNTLSQLSPWQFLTVKEGDPEEVLNGIGYTEYSRESVPFISAKWQGEFLKYDGMLYAAKLKPVTKQQEESEDSL</sequence>
<proteinExistence type="predicted"/>
<reference evidence="2 3" key="1">
    <citation type="submission" date="2013-07" db="EMBL/GenBank/DDBJ databases">
        <title>Comparative Genomic and Metabolomic Analysis of Twelve Strains of Pseudoalteromonas luteoviolacea.</title>
        <authorList>
            <person name="Vynne N.G."/>
            <person name="Mansson M."/>
            <person name="Gram L."/>
        </authorList>
    </citation>
    <scope>NUCLEOTIDE SEQUENCE [LARGE SCALE GENOMIC DNA]</scope>
    <source>
        <strain evidence="2 3">DSM 6061</strain>
    </source>
</reference>
<accession>A0A166UIH4</accession>